<name>A0AA49X1Z3_9VIRU</name>
<dbReference type="Pfam" id="PF05065">
    <property type="entry name" value="Phage_capsid"/>
    <property type="match status" value="1"/>
</dbReference>
<reference evidence="5" key="1">
    <citation type="submission" date="2023-04" db="EMBL/GenBank/DDBJ databases">
        <title>The human skin virome in hidradenitis suppurativa patients.</title>
        <authorList>
            <person name="Jansen D."/>
        </authorList>
    </citation>
    <scope>NUCLEOTIDE SEQUENCE</scope>
    <source>
        <strain evidence="5">VC1_JansenPhageB</strain>
    </source>
</reference>
<evidence type="ECO:0000256" key="2">
    <source>
        <dbReference type="ARBA" id="ARBA00022844"/>
    </source>
</evidence>
<protein>
    <submittedName>
        <fullName evidence="5">Major capsid protein</fullName>
    </submittedName>
</protein>
<proteinExistence type="predicted"/>
<dbReference type="InterPro" id="IPR024455">
    <property type="entry name" value="Phage_capsid"/>
</dbReference>
<feature type="domain" description="Phage capsid-like C-terminal" evidence="4">
    <location>
        <begin position="136"/>
        <end position="408"/>
    </location>
</feature>
<evidence type="ECO:0000256" key="1">
    <source>
        <dbReference type="ARBA" id="ARBA00004328"/>
    </source>
</evidence>
<evidence type="ECO:0000313" key="5">
    <source>
        <dbReference type="EMBL" id="WLJ25527.1"/>
    </source>
</evidence>
<comment type="subcellular location">
    <subcellularLocation>
        <location evidence="1">Virion</location>
    </subcellularLocation>
</comment>
<dbReference type="Gene3D" id="3.30.2400.10">
    <property type="entry name" value="Major capsid protein gp5"/>
    <property type="match status" value="1"/>
</dbReference>
<accession>A0AA49X1Z3</accession>
<dbReference type="GO" id="GO:0044423">
    <property type="term" value="C:virion component"/>
    <property type="evidence" value="ECO:0007669"/>
    <property type="project" value="UniProtKB-KW"/>
</dbReference>
<dbReference type="Gene3D" id="3.30.2320.10">
    <property type="entry name" value="hypothetical protein PF0899 domain"/>
    <property type="match status" value="1"/>
</dbReference>
<evidence type="ECO:0000256" key="3">
    <source>
        <dbReference type="SAM" id="Coils"/>
    </source>
</evidence>
<dbReference type="SUPFAM" id="SSF56563">
    <property type="entry name" value="Major capsid protein gp5"/>
    <property type="match status" value="1"/>
</dbReference>
<keyword evidence="3" id="KW-0175">Coiled coil</keyword>
<evidence type="ECO:0000259" key="4">
    <source>
        <dbReference type="Pfam" id="PF05065"/>
    </source>
</evidence>
<dbReference type="InterPro" id="IPR054612">
    <property type="entry name" value="Phage_capsid-like_C"/>
</dbReference>
<keyword evidence="2" id="KW-0946">Virion</keyword>
<dbReference type="EMBL" id="OQ890312">
    <property type="protein sequence ID" value="WLJ25527.1"/>
    <property type="molecule type" value="Genomic_DNA"/>
</dbReference>
<dbReference type="NCBIfam" id="TIGR01554">
    <property type="entry name" value="major_cap_HK97"/>
    <property type="match status" value="1"/>
</dbReference>
<feature type="coiled-coil region" evidence="3">
    <location>
        <begin position="3"/>
        <end position="56"/>
    </location>
</feature>
<sequence length="423" mass="45163">MNIKQLKAAKADVVAKAKKILDENPDGLTDEDLATVEDFQAKAADFDSRIEKAQKQVNLRAAFSNGYDDADEDTKNTGVEAARSLGDHFIKHAEPRLKAFSAGDHLAVQAPEFKAASDPSLTSTQGQGVIDGYATEYQRAIVNQRRERLVAADIMGSARMNGAVIKYLVEKAKRIAEGGPNTVAEGAKKPYVRYNPLELVTESPAKVAALTKISDEMIEDLPFLADYINQQLVYDLSVKEEEQLLKGDGQGSNLTGLFKREGIQKLDIGSGDAFDGLLEAIQMVALVTPLTADGILLNPSDFQSLRIAKDNNGQYLAGGPFQGQYGNGGIILNPSIWGLNVISTPAVDKGTYMVGAFRQGATVLRKGGIRVDATNSNVDDFENNLTTLRAEERLGLMVPRPAAFVTGTINSGAAAGSTAGAAA</sequence>
<organism evidence="5">
    <name type="scientific">Actinobacteria phage HS02</name>
    <dbReference type="NCBI Taxonomy" id="3056388"/>
    <lineage>
        <taxon>Viruses</taxon>
    </lineage>
</organism>